<dbReference type="PROSITE" id="PS51257">
    <property type="entry name" value="PROKAR_LIPOPROTEIN"/>
    <property type="match status" value="1"/>
</dbReference>
<feature type="chain" id="PRO_5001820565" evidence="1">
    <location>
        <begin position="22"/>
        <end position="305"/>
    </location>
</feature>
<protein>
    <submittedName>
        <fullName evidence="3">Periplasmic glycine betaine/choline-binding (Lipo)protein</fullName>
    </submittedName>
</protein>
<sequence>MNAVRKIFAGALCVATLASMAACGGSGDPLGSDTSSSGSSGGAMVIGSADFAESQLVATIYSHALKKAGVDVKEKLNIGSREVYMDALKDGSIDLIPEYSGTLLSYLDKSSSETDPDKIVDDLNDKLPDGIVALDASEAQDTDVIAVTKKFSESNGVTKISDLKKIESQVVLGGPSEWKERYVGVPGLEKVYGLKFKDFQVLDAGGPLTLSALKGGQVQAGDMFSSDPSIEDSGLVALKDDKQLFAPAAVLPIVRESKLTDKGKEALNKVSAKLTTDGLISMNRKVNAGDDIGKVADGWLSQQGL</sequence>
<dbReference type="Proteomes" id="UP000029055">
    <property type="component" value="Unassembled WGS sequence"/>
</dbReference>
<evidence type="ECO:0000313" key="3">
    <source>
        <dbReference type="EMBL" id="KFJ03810.1"/>
    </source>
</evidence>
<dbReference type="AlphaFoldDB" id="A0A087E7Q9"/>
<comment type="caution">
    <text evidence="3">The sequence shown here is derived from an EMBL/GenBank/DDBJ whole genome shotgun (WGS) entry which is preliminary data.</text>
</comment>
<keyword evidence="1" id="KW-0732">Signal</keyword>
<dbReference type="GO" id="GO:0043190">
    <property type="term" value="C:ATP-binding cassette (ABC) transporter complex"/>
    <property type="evidence" value="ECO:0007669"/>
    <property type="project" value="InterPro"/>
</dbReference>
<organism evidence="3 4">
    <name type="scientific">Bifidobacterium subtile</name>
    <dbReference type="NCBI Taxonomy" id="77635"/>
    <lineage>
        <taxon>Bacteria</taxon>
        <taxon>Bacillati</taxon>
        <taxon>Actinomycetota</taxon>
        <taxon>Actinomycetes</taxon>
        <taxon>Bifidobacteriales</taxon>
        <taxon>Bifidobacteriaceae</taxon>
        <taxon>Bifidobacterium</taxon>
    </lineage>
</organism>
<dbReference type="Pfam" id="PF04069">
    <property type="entry name" value="OpuAC"/>
    <property type="match status" value="1"/>
</dbReference>
<dbReference type="SUPFAM" id="SSF53850">
    <property type="entry name" value="Periplasmic binding protein-like II"/>
    <property type="match status" value="1"/>
</dbReference>
<dbReference type="GO" id="GO:0022857">
    <property type="term" value="F:transmembrane transporter activity"/>
    <property type="evidence" value="ECO:0007669"/>
    <property type="project" value="InterPro"/>
</dbReference>
<dbReference type="CDD" id="cd13606">
    <property type="entry name" value="PBP2_ProX_like"/>
    <property type="match status" value="1"/>
</dbReference>
<gene>
    <name evidence="3" type="ORF">BISU_0287</name>
</gene>
<evidence type="ECO:0000313" key="4">
    <source>
        <dbReference type="Proteomes" id="UP000029055"/>
    </source>
</evidence>
<name>A0A087E7Q9_9BIFI</name>
<proteinExistence type="predicted"/>
<dbReference type="eggNOG" id="COG1732">
    <property type="taxonomic scope" value="Bacteria"/>
</dbReference>
<accession>A0A087E7Q9</accession>
<reference evidence="3" key="1">
    <citation type="submission" date="2014-03" db="EMBL/GenBank/DDBJ databases">
        <title>Genomics of Bifidobacteria.</title>
        <authorList>
            <person name="Ventura M."/>
            <person name="Milani C."/>
            <person name="Lugli G.A."/>
        </authorList>
    </citation>
    <scope>NUCLEOTIDE SEQUENCE [LARGE SCALE GENOMIC DNA]</scope>
    <source>
        <strain evidence="3">LMG 11597</strain>
    </source>
</reference>
<evidence type="ECO:0000259" key="2">
    <source>
        <dbReference type="Pfam" id="PF04069"/>
    </source>
</evidence>
<keyword evidence="4" id="KW-1185">Reference proteome</keyword>
<dbReference type="STRING" id="77635.BISU_0287"/>
<feature type="signal peptide" evidence="1">
    <location>
        <begin position="1"/>
        <end position="21"/>
    </location>
</feature>
<dbReference type="EMBL" id="JGZR01000006">
    <property type="protein sequence ID" value="KFJ03810.1"/>
    <property type="molecule type" value="Genomic_DNA"/>
</dbReference>
<dbReference type="InterPro" id="IPR007210">
    <property type="entry name" value="ABC_Gly_betaine_transp_sub-bd"/>
</dbReference>
<dbReference type="Gene3D" id="3.40.190.120">
    <property type="entry name" value="Osmoprotection protein (prox), domain 2"/>
    <property type="match status" value="1"/>
</dbReference>
<evidence type="ECO:0000256" key="1">
    <source>
        <dbReference type="SAM" id="SignalP"/>
    </source>
</evidence>
<feature type="domain" description="ABC-type glycine betaine transport system substrate-binding" evidence="2">
    <location>
        <begin position="45"/>
        <end position="302"/>
    </location>
</feature>
<dbReference type="Gene3D" id="3.40.190.10">
    <property type="entry name" value="Periplasmic binding protein-like II"/>
    <property type="match status" value="1"/>
</dbReference>